<evidence type="ECO:0000259" key="2">
    <source>
        <dbReference type="Pfam" id="PF03184"/>
    </source>
</evidence>
<accession>A0A9P7KF10</accession>
<name>A0A9P7KF10_9AGAR</name>
<dbReference type="OrthoDB" id="3341102at2759"/>
<feature type="region of interest" description="Disordered" evidence="1">
    <location>
        <begin position="88"/>
        <end position="111"/>
    </location>
</feature>
<proteinExistence type="predicted"/>
<dbReference type="InterPro" id="IPR004875">
    <property type="entry name" value="DDE_SF_endonuclease_dom"/>
</dbReference>
<feature type="domain" description="DDE-1" evidence="2">
    <location>
        <begin position="330"/>
        <end position="485"/>
    </location>
</feature>
<dbReference type="EMBL" id="JABCKI010000729">
    <property type="protein sequence ID" value="KAG5649751.1"/>
    <property type="molecule type" value="Genomic_DNA"/>
</dbReference>
<gene>
    <name evidence="3" type="ORF">H0H81_002178</name>
</gene>
<dbReference type="GO" id="GO:0003676">
    <property type="term" value="F:nucleic acid binding"/>
    <property type="evidence" value="ECO:0007669"/>
    <property type="project" value="InterPro"/>
</dbReference>
<keyword evidence="4" id="KW-1185">Reference proteome</keyword>
<evidence type="ECO:0000256" key="1">
    <source>
        <dbReference type="SAM" id="MobiDB-lite"/>
    </source>
</evidence>
<dbReference type="AlphaFoldDB" id="A0A9P7KF10"/>
<dbReference type="Pfam" id="PF03184">
    <property type="entry name" value="DDE_1"/>
    <property type="match status" value="1"/>
</dbReference>
<reference evidence="3" key="1">
    <citation type="submission" date="2021-02" db="EMBL/GenBank/DDBJ databases">
        <authorList>
            <person name="Nieuwenhuis M."/>
            <person name="Van De Peppel L.J.J."/>
        </authorList>
    </citation>
    <scope>NUCLEOTIDE SEQUENCE</scope>
    <source>
        <strain evidence="3">D49</strain>
    </source>
</reference>
<dbReference type="Proteomes" id="UP000717328">
    <property type="component" value="Unassembled WGS sequence"/>
</dbReference>
<sequence length="798" mass="89766">MEKYLVKLTREELDEQISEEFQRLDDIAESNKAERLLAVEDAAAEKRRKATERQQRCRARKKMEEVEAGLRNKDGHIIKKACSPKCHYTDPSISRRKSRKKTTSQSTKGRILSRASPTNWFSAELWPAIDKAAKICQFRTREMVKMLQSGAGGSVYTPLQPGTVSHWIARDSTGQSLRKWTDSVVAKVTSGGGRDVMVVRLGRPQAMICYPEMVRRIRKDLEINRNSGLQISIPIARVIVLSYVQTMAPELIASRSFKCTRAAQKTPENWENLCEDAFLRIVYHALLDGTLPEALINGDQLGVRLIPLGNKTWAPYGAKQVATFGKEEKRQFTLMVTTTCSGEILPFQCIYKGRTKNSLPSESVRVEAEKAGFVFSCGGDNHWSNLECVKEWVNKVIVPYLNALRLKKGLAKISSLVIIDCWSVHRGEPFLTWMKVEHGRIRLAFIPGGCTGKFQPNDVGIQRIVKHIFQRESSLYFINNTKKQLAARPNASVKFNTEIAPLRNATVGWALSAFKYLQDNPKIVQQAWKNCVTKRWNLSYECITSDEARQTLRERIAEDAQFALSVSVPHVDNNNGVIAEDFENTDDFVDDSAVTADQLAGALGLLEASGNIGQDRSHWLEKDDEGNVILSGGLDDELADADAEGDVDHDLPESTSPGNSDVRFEVENFSDHDDAGSSEDIEMGLPMPDPENFDFPIDEAYIRGVAEVFSRADAPHGIENQAERVDFIRYTLDQLLYDGMDSENKSFRTASETSFNKLLETLNKKVRDPDLLFSDFELAGVIHDLETLEKVIYLAWRQ</sequence>
<reference evidence="3" key="2">
    <citation type="submission" date="2021-10" db="EMBL/GenBank/DDBJ databases">
        <title>Phylogenomics reveals ancestral predisposition of the termite-cultivated fungus Termitomyces towards a domesticated lifestyle.</title>
        <authorList>
            <person name="Auxier B."/>
            <person name="Grum-Grzhimaylo A."/>
            <person name="Cardenas M.E."/>
            <person name="Lodge J.D."/>
            <person name="Laessoe T."/>
            <person name="Pedersen O."/>
            <person name="Smith M.E."/>
            <person name="Kuyper T.W."/>
            <person name="Franco-Molano E.A."/>
            <person name="Baroni T.J."/>
            <person name="Aanen D.K."/>
        </authorList>
    </citation>
    <scope>NUCLEOTIDE SEQUENCE</scope>
    <source>
        <strain evidence="3">D49</strain>
    </source>
</reference>
<evidence type="ECO:0000313" key="4">
    <source>
        <dbReference type="Proteomes" id="UP000717328"/>
    </source>
</evidence>
<protein>
    <recommendedName>
        <fullName evidence="2">DDE-1 domain-containing protein</fullName>
    </recommendedName>
</protein>
<evidence type="ECO:0000313" key="3">
    <source>
        <dbReference type="EMBL" id="KAG5649751.1"/>
    </source>
</evidence>
<comment type="caution">
    <text evidence="3">The sequence shown here is derived from an EMBL/GenBank/DDBJ whole genome shotgun (WGS) entry which is preliminary data.</text>
</comment>
<organism evidence="3 4">
    <name type="scientific">Sphagnurus paluster</name>
    <dbReference type="NCBI Taxonomy" id="117069"/>
    <lineage>
        <taxon>Eukaryota</taxon>
        <taxon>Fungi</taxon>
        <taxon>Dikarya</taxon>
        <taxon>Basidiomycota</taxon>
        <taxon>Agaricomycotina</taxon>
        <taxon>Agaricomycetes</taxon>
        <taxon>Agaricomycetidae</taxon>
        <taxon>Agaricales</taxon>
        <taxon>Tricholomatineae</taxon>
        <taxon>Lyophyllaceae</taxon>
        <taxon>Sphagnurus</taxon>
    </lineage>
</organism>